<accession>A0A9W6BIU5</accession>
<reference evidence="7 8" key="1">
    <citation type="journal article" date="2023" name="Commun. Biol.">
        <title>Reorganization of the ancestral sex-determining regions during the evolution of trioecy in Pleodorina starrii.</title>
        <authorList>
            <person name="Takahashi K."/>
            <person name="Suzuki S."/>
            <person name="Kawai-Toyooka H."/>
            <person name="Yamamoto K."/>
            <person name="Hamaji T."/>
            <person name="Ootsuki R."/>
            <person name="Yamaguchi H."/>
            <person name="Kawachi M."/>
            <person name="Higashiyama T."/>
            <person name="Nozaki H."/>
        </authorList>
    </citation>
    <scope>NUCLEOTIDE SEQUENCE [LARGE SCALE GENOMIC DNA]</scope>
    <source>
        <strain evidence="7 8">NIES-4479</strain>
    </source>
</reference>
<comment type="subcellular location">
    <subcellularLocation>
        <location evidence="1">Nucleus</location>
        <location evidence="1">Nucleolus</location>
    </subcellularLocation>
</comment>
<feature type="compositionally biased region" description="Low complexity" evidence="4">
    <location>
        <begin position="574"/>
        <end position="586"/>
    </location>
</feature>
<feature type="compositionally biased region" description="Low complexity" evidence="4">
    <location>
        <begin position="333"/>
        <end position="345"/>
    </location>
</feature>
<comment type="caution">
    <text evidence="7">The sequence shown here is derived from an EMBL/GenBank/DDBJ whole genome shotgun (WGS) entry which is preliminary data.</text>
</comment>
<feature type="region of interest" description="Disordered" evidence="4">
    <location>
        <begin position="142"/>
        <end position="346"/>
    </location>
</feature>
<proteinExistence type="inferred from homology"/>
<feature type="domain" description="UTP25 C-terminal" evidence="5">
    <location>
        <begin position="887"/>
        <end position="1080"/>
    </location>
</feature>
<feature type="compositionally biased region" description="Polar residues" evidence="4">
    <location>
        <begin position="47"/>
        <end position="61"/>
    </location>
</feature>
<evidence type="ECO:0000256" key="1">
    <source>
        <dbReference type="ARBA" id="ARBA00004604"/>
    </source>
</evidence>
<comment type="similarity">
    <text evidence="2">Belongs to the UTP25 family.</text>
</comment>
<dbReference type="GO" id="GO:0032040">
    <property type="term" value="C:small-subunit processome"/>
    <property type="evidence" value="ECO:0007669"/>
    <property type="project" value="TreeGrafter"/>
</dbReference>
<dbReference type="Proteomes" id="UP001165080">
    <property type="component" value="Unassembled WGS sequence"/>
</dbReference>
<feature type="compositionally biased region" description="Acidic residues" evidence="4">
    <location>
        <begin position="250"/>
        <end position="267"/>
    </location>
</feature>
<dbReference type="Pfam" id="PF06862">
    <property type="entry name" value="Utp25_C"/>
    <property type="match status" value="1"/>
</dbReference>
<evidence type="ECO:0008006" key="9">
    <source>
        <dbReference type="Google" id="ProtNLM"/>
    </source>
</evidence>
<feature type="compositionally biased region" description="Basic residues" evidence="4">
    <location>
        <begin position="70"/>
        <end position="79"/>
    </location>
</feature>
<evidence type="ECO:0000256" key="4">
    <source>
        <dbReference type="SAM" id="MobiDB-lite"/>
    </source>
</evidence>
<dbReference type="PANTHER" id="PTHR12933:SF0">
    <property type="entry name" value="U3 SMALL NUCLEOLAR RNA-ASSOCIATED PROTEIN 25 HOMOLOG"/>
    <property type="match status" value="1"/>
</dbReference>
<protein>
    <recommendedName>
        <fullName evidence="9">U3 small nucleolar RNA-associated protein 25</fullName>
    </recommendedName>
</protein>
<organism evidence="7 8">
    <name type="scientific">Pleodorina starrii</name>
    <dbReference type="NCBI Taxonomy" id="330485"/>
    <lineage>
        <taxon>Eukaryota</taxon>
        <taxon>Viridiplantae</taxon>
        <taxon>Chlorophyta</taxon>
        <taxon>core chlorophytes</taxon>
        <taxon>Chlorophyceae</taxon>
        <taxon>CS clade</taxon>
        <taxon>Chlamydomonadales</taxon>
        <taxon>Volvocaceae</taxon>
        <taxon>Pleodorina</taxon>
    </lineage>
</organism>
<feature type="compositionally biased region" description="Low complexity" evidence="4">
    <location>
        <begin position="94"/>
        <end position="110"/>
    </location>
</feature>
<dbReference type="InterPro" id="IPR010678">
    <property type="entry name" value="UTP25"/>
</dbReference>
<dbReference type="Pfam" id="PF22916">
    <property type="entry name" value="UTP25_NTPase-like"/>
    <property type="match status" value="1"/>
</dbReference>
<name>A0A9W6BIU5_9CHLO</name>
<feature type="region of interest" description="Disordered" evidence="4">
    <location>
        <begin position="1"/>
        <end position="110"/>
    </location>
</feature>
<evidence type="ECO:0000313" key="7">
    <source>
        <dbReference type="EMBL" id="GLC52613.1"/>
    </source>
</evidence>
<dbReference type="GO" id="GO:0034511">
    <property type="term" value="F:U3 snoRNA binding"/>
    <property type="evidence" value="ECO:0007669"/>
    <property type="project" value="InterPro"/>
</dbReference>
<dbReference type="PANTHER" id="PTHR12933">
    <property type="entry name" value="ORF PROTEIN-RELATED"/>
    <property type="match status" value="1"/>
</dbReference>
<feature type="domain" description="UTP25 NTP hydrolase-like" evidence="6">
    <location>
        <begin position="652"/>
        <end position="875"/>
    </location>
</feature>
<dbReference type="AlphaFoldDB" id="A0A9W6BIU5"/>
<dbReference type="InterPro" id="IPR053939">
    <property type="entry name" value="UTP25_C"/>
</dbReference>
<dbReference type="InterPro" id="IPR053940">
    <property type="entry name" value="UTP25_NTPase-like"/>
</dbReference>
<evidence type="ECO:0000256" key="2">
    <source>
        <dbReference type="ARBA" id="ARBA00009223"/>
    </source>
</evidence>
<feature type="compositionally biased region" description="Acidic residues" evidence="4">
    <location>
        <begin position="181"/>
        <end position="220"/>
    </location>
</feature>
<feature type="compositionally biased region" description="Acidic residues" evidence="4">
    <location>
        <begin position="316"/>
        <end position="325"/>
    </location>
</feature>
<feature type="region of interest" description="Disordered" evidence="4">
    <location>
        <begin position="574"/>
        <end position="659"/>
    </location>
</feature>
<keyword evidence="8" id="KW-1185">Reference proteome</keyword>
<evidence type="ECO:0000259" key="6">
    <source>
        <dbReference type="Pfam" id="PF22916"/>
    </source>
</evidence>
<feature type="compositionally biased region" description="Low complexity" evidence="4">
    <location>
        <begin position="626"/>
        <end position="644"/>
    </location>
</feature>
<dbReference type="GO" id="GO:0019843">
    <property type="term" value="F:rRNA binding"/>
    <property type="evidence" value="ECO:0007669"/>
    <property type="project" value="TreeGrafter"/>
</dbReference>
<gene>
    <name evidence="7" type="primary">PLEST003438</name>
    <name evidence="7" type="ORF">PLESTB_000649200</name>
</gene>
<evidence type="ECO:0000313" key="8">
    <source>
        <dbReference type="Proteomes" id="UP001165080"/>
    </source>
</evidence>
<evidence type="ECO:0000259" key="5">
    <source>
        <dbReference type="Pfam" id="PF06862"/>
    </source>
</evidence>
<evidence type="ECO:0000256" key="3">
    <source>
        <dbReference type="ARBA" id="ARBA00023242"/>
    </source>
</evidence>
<feature type="compositionally biased region" description="Basic and acidic residues" evidence="4">
    <location>
        <begin position="142"/>
        <end position="151"/>
    </location>
</feature>
<keyword evidence="3" id="KW-0539">Nucleus</keyword>
<dbReference type="EMBL" id="BRXU01000006">
    <property type="protein sequence ID" value="GLC52613.1"/>
    <property type="molecule type" value="Genomic_DNA"/>
</dbReference>
<dbReference type="GO" id="GO:0000462">
    <property type="term" value="P:maturation of SSU-rRNA from tricistronic rRNA transcript (SSU-rRNA, 5.8S rRNA, LSU-rRNA)"/>
    <property type="evidence" value="ECO:0007669"/>
    <property type="project" value="TreeGrafter"/>
</dbReference>
<sequence>MPGGKLARILQVVGGAPRDDQRKKAATKHTRSLQPNGIPGKDETRPLNGNATSRHPAQPASTPHGEPGRGRARKRRRDKQRPAAQAKRARRSPAAKAPAGTAAAAGAGGAAAKVLAEVSEQLEAERQTILAGRSAYEALMEELARSGRDRGGGGGGGGGRGKADLRAQLQLLRSEQMGQSSEEEEEDEEEEDEEEDGEDESEDGDEGEEGESSDVEEEELAATAGRRRGGGGGGAAAANRLPGSDGAGSDADEEEGEEGEGEEDGSDGDGGAVNGAVNGQQAGRSKRKKAARRSDGGGEDDEGGGPSSSSSSGLEDGGDGEDAEGGGDGADGPPGQRSAAGAAAAVDTWARHVGRELSDAEVAALTTAGKCAYADAPSADEVHLSAWGQHARWQLRVYGNSGGAKAAKAAAAAAAAAAVPAALSSVGLTELPTAPANLREYGVKERLVARWREVRQEDEARVAAGASTSGAAAASASAVNGGATAAAASSSRPAVPDFRSPQQRSLFALLNTYADVHLPYRPYPTDASLDAPDPLLDAVLLHCLNHVAKTADRIKKNNHSLQLQQQQQQAQQALLKAQQQQQQQAKGKGKGKGAKAGKGPAAEGEDQQEQQQPEDRQEAEQEAEPEQQGQQQQGPGPKQQGPGQEEVEGQGGTPRDQGFTRPKVLLLLPQRNFAFRAVRRLVALAIRETRSDSVQGKERFVEQFTDPEEGDMAEEDMDAAAKARLAARPPEHRALFAGNVDDHFRLGVKVTKGAIRLFADLYDSDIIVASPVALATKLAEDKASDPHSAPDFLSSIELLVLDRADVMGMQNWAHVETVVSALNQLPREQHGTDIMRVRDWYLCGQAAHYRQTVLLAAFAAPHGNALARAGANHAGALRLAGEQAGVLGRVVPQVRQLFERFTAASPAAAGDARFEFFMRLVWPRLKDSVSRGLLLFVPSYFDFVRLRNALKADDSVDFATISEYSTNAEVIRARARFYHGQRRMLLYTERAHFYHRYRIRGIKDLVFYGLPDHGEYYSELVNLLEEAAGGGGGGGGAAGSGHQATVTALFCPWDVLQLERVVGSGRARRMLKGESGTYMFC</sequence>
<feature type="compositionally biased region" description="Low complexity" evidence="4">
    <location>
        <begin position="274"/>
        <end position="283"/>
    </location>
</feature>